<dbReference type="InterPro" id="IPR025943">
    <property type="entry name" value="Sigma_54_int_dom_ATP-bd_2"/>
</dbReference>
<gene>
    <name evidence="7" type="ORF">DZC73_01305</name>
</gene>
<accession>A0A3N7HTT7</accession>
<dbReference type="PANTHER" id="PTHR32071">
    <property type="entry name" value="TRANSCRIPTIONAL REGULATORY PROTEIN"/>
    <property type="match status" value="1"/>
</dbReference>
<evidence type="ECO:0000256" key="3">
    <source>
        <dbReference type="ARBA" id="ARBA00023015"/>
    </source>
</evidence>
<dbReference type="InterPro" id="IPR009057">
    <property type="entry name" value="Homeodomain-like_sf"/>
</dbReference>
<organism evidence="7 8">
    <name type="scientific">Piscinibacter terrae</name>
    <dbReference type="NCBI Taxonomy" id="2496871"/>
    <lineage>
        <taxon>Bacteria</taxon>
        <taxon>Pseudomonadati</taxon>
        <taxon>Pseudomonadota</taxon>
        <taxon>Betaproteobacteria</taxon>
        <taxon>Burkholderiales</taxon>
        <taxon>Sphaerotilaceae</taxon>
        <taxon>Piscinibacter</taxon>
    </lineage>
</organism>
<dbReference type="Gene3D" id="3.40.50.300">
    <property type="entry name" value="P-loop containing nucleotide triphosphate hydrolases"/>
    <property type="match status" value="1"/>
</dbReference>
<keyword evidence="8" id="KW-1185">Reference proteome</keyword>
<dbReference type="InterPro" id="IPR027417">
    <property type="entry name" value="P-loop_NTPase"/>
</dbReference>
<dbReference type="GO" id="GO:0006355">
    <property type="term" value="P:regulation of DNA-templated transcription"/>
    <property type="evidence" value="ECO:0007669"/>
    <property type="project" value="InterPro"/>
</dbReference>
<dbReference type="SUPFAM" id="SSF52540">
    <property type="entry name" value="P-loop containing nucleoside triphosphate hydrolases"/>
    <property type="match status" value="1"/>
</dbReference>
<evidence type="ECO:0000256" key="1">
    <source>
        <dbReference type="ARBA" id="ARBA00022741"/>
    </source>
</evidence>
<dbReference type="EMBL" id="QUSW01000001">
    <property type="protein sequence ID" value="RQP25738.1"/>
    <property type="molecule type" value="Genomic_DNA"/>
</dbReference>
<dbReference type="Gene3D" id="1.10.10.60">
    <property type="entry name" value="Homeodomain-like"/>
    <property type="match status" value="1"/>
</dbReference>
<feature type="domain" description="Sigma-54 factor interaction" evidence="6">
    <location>
        <begin position="10"/>
        <end position="238"/>
    </location>
</feature>
<evidence type="ECO:0000313" key="8">
    <source>
        <dbReference type="Proteomes" id="UP000267464"/>
    </source>
</evidence>
<dbReference type="PROSITE" id="PS50045">
    <property type="entry name" value="SIGMA54_INTERACT_4"/>
    <property type="match status" value="1"/>
</dbReference>
<dbReference type="SMART" id="SM00382">
    <property type="entry name" value="AAA"/>
    <property type="match status" value="1"/>
</dbReference>
<reference evidence="7 8" key="2">
    <citation type="submission" date="2018-12" db="EMBL/GenBank/DDBJ databases">
        <title>Rhizobacter gummiphilus sp. nov., a rubber-degrading bacterium isolated from the soil of a botanical garden in Japan.</title>
        <authorList>
            <person name="Shunsuke S.S."/>
        </authorList>
    </citation>
    <scope>NUCLEOTIDE SEQUENCE [LARGE SCALE GENOMIC DNA]</scope>
    <source>
        <strain evidence="7 8">S-16</strain>
    </source>
</reference>
<reference evidence="7 8" key="1">
    <citation type="submission" date="2018-08" db="EMBL/GenBank/DDBJ databases">
        <authorList>
            <person name="Khan S.A."/>
            <person name="Jeon C.O."/>
            <person name="Chun B.H."/>
            <person name="Jeong S.E."/>
        </authorList>
    </citation>
    <scope>NUCLEOTIDE SEQUENCE [LARGE SCALE GENOMIC DNA]</scope>
    <source>
        <strain evidence="7 8">S-16</strain>
    </source>
</reference>
<dbReference type="PROSITE" id="PS00676">
    <property type="entry name" value="SIGMA54_INTERACT_2"/>
    <property type="match status" value="1"/>
</dbReference>
<evidence type="ECO:0000259" key="6">
    <source>
        <dbReference type="PROSITE" id="PS50045"/>
    </source>
</evidence>
<dbReference type="InterPro" id="IPR025944">
    <property type="entry name" value="Sigma_54_int_dom_CS"/>
</dbReference>
<dbReference type="FunFam" id="3.40.50.300:FF:000006">
    <property type="entry name" value="DNA-binding transcriptional regulator NtrC"/>
    <property type="match status" value="1"/>
</dbReference>
<evidence type="ECO:0000313" key="7">
    <source>
        <dbReference type="EMBL" id="RQP25738.1"/>
    </source>
</evidence>
<keyword evidence="1" id="KW-0547">Nucleotide-binding</keyword>
<keyword evidence="2" id="KW-0067">ATP-binding</keyword>
<evidence type="ECO:0000256" key="5">
    <source>
        <dbReference type="ARBA" id="ARBA00023163"/>
    </source>
</evidence>
<dbReference type="AlphaFoldDB" id="A0A3N7HTT7"/>
<dbReference type="InterPro" id="IPR003593">
    <property type="entry name" value="AAA+_ATPase"/>
</dbReference>
<dbReference type="InterPro" id="IPR002078">
    <property type="entry name" value="Sigma_54_int"/>
</dbReference>
<sequence length="345" mass="37242">MAAADAAPDFLCQDPAWSSLLDRLDRIARSQAVVLVNGETGTGKEVIARHIHARSARKGPFVAVNCGALSESLIDAELFGHESGAFTGASRSRAGWFEEAAGGTLLLDEIGELSLHLQVKLLRVLQERQVVRLGSRKPVALDVRLVAATHVDLAEAVKAQRFRADLYYRLNVAPVRLPALRNRRGDILPLARHFMDQYGAQLGLTAVALADDARQALLAHPWPGNVRELENAIHRAMITCDGEVLRADDLCLDHAGCEAPVPAPAAAAAPAVSPEAEDNAGEDHALVRVIRRLLSVNAPSLFTSVESTLVQEAYARCSGNQVHTAKLLGIPRHALRTLLKRHCLL</sequence>
<dbReference type="CDD" id="cd00009">
    <property type="entry name" value="AAA"/>
    <property type="match status" value="1"/>
</dbReference>
<dbReference type="SUPFAM" id="SSF46689">
    <property type="entry name" value="Homeodomain-like"/>
    <property type="match status" value="1"/>
</dbReference>
<dbReference type="RefSeq" id="WP_124538393.1">
    <property type="nucleotide sequence ID" value="NZ_QUSW01000001.1"/>
</dbReference>
<dbReference type="GO" id="GO:0005524">
    <property type="term" value="F:ATP binding"/>
    <property type="evidence" value="ECO:0007669"/>
    <property type="project" value="UniProtKB-KW"/>
</dbReference>
<dbReference type="OrthoDB" id="9761705at2"/>
<keyword evidence="4" id="KW-0238">DNA-binding</keyword>
<dbReference type="Proteomes" id="UP000267464">
    <property type="component" value="Unassembled WGS sequence"/>
</dbReference>
<comment type="caution">
    <text evidence="7">The sequence shown here is derived from an EMBL/GenBank/DDBJ whole genome shotgun (WGS) entry which is preliminary data.</text>
</comment>
<proteinExistence type="predicted"/>
<name>A0A3N7HTT7_9BURK</name>
<dbReference type="PANTHER" id="PTHR32071:SF21">
    <property type="entry name" value="TRANSCRIPTIONAL REGULATORY PROTEIN FLGR"/>
    <property type="match status" value="1"/>
</dbReference>
<dbReference type="PROSITE" id="PS00675">
    <property type="entry name" value="SIGMA54_INTERACT_1"/>
    <property type="match status" value="1"/>
</dbReference>
<dbReference type="PROSITE" id="PS00688">
    <property type="entry name" value="SIGMA54_INTERACT_3"/>
    <property type="match status" value="1"/>
</dbReference>
<keyword evidence="5" id="KW-0804">Transcription</keyword>
<dbReference type="Gene3D" id="1.10.8.60">
    <property type="match status" value="1"/>
</dbReference>
<keyword evidence="3" id="KW-0805">Transcription regulation</keyword>
<dbReference type="InterPro" id="IPR058031">
    <property type="entry name" value="AAA_lid_NorR"/>
</dbReference>
<dbReference type="Pfam" id="PF00158">
    <property type="entry name" value="Sigma54_activat"/>
    <property type="match status" value="1"/>
</dbReference>
<dbReference type="Pfam" id="PF25601">
    <property type="entry name" value="AAA_lid_14"/>
    <property type="match status" value="1"/>
</dbReference>
<evidence type="ECO:0000256" key="2">
    <source>
        <dbReference type="ARBA" id="ARBA00022840"/>
    </source>
</evidence>
<protein>
    <submittedName>
        <fullName evidence="7">Sigma-54-dependent Fis family transcriptional regulator</fullName>
    </submittedName>
</protein>
<dbReference type="GO" id="GO:0043565">
    <property type="term" value="F:sequence-specific DNA binding"/>
    <property type="evidence" value="ECO:0007669"/>
    <property type="project" value="InterPro"/>
</dbReference>
<dbReference type="InterPro" id="IPR025662">
    <property type="entry name" value="Sigma_54_int_dom_ATP-bd_1"/>
</dbReference>
<dbReference type="Pfam" id="PF02954">
    <property type="entry name" value="HTH_8"/>
    <property type="match status" value="1"/>
</dbReference>
<evidence type="ECO:0000256" key="4">
    <source>
        <dbReference type="ARBA" id="ARBA00023125"/>
    </source>
</evidence>
<dbReference type="InterPro" id="IPR002197">
    <property type="entry name" value="HTH_Fis"/>
</dbReference>